<reference evidence="1" key="1">
    <citation type="submission" date="2015-07" db="EMBL/GenBank/DDBJ databases">
        <title>MeaNS - Measles Nucleotide Surveillance Program.</title>
        <authorList>
            <person name="Tran T."/>
            <person name="Druce J."/>
        </authorList>
    </citation>
    <scope>NUCLEOTIDE SEQUENCE</scope>
    <source>
        <strain evidence="1">UCB-OBI-ISO-001</strain>
        <tissue evidence="1">Gonad</tissue>
    </source>
</reference>
<gene>
    <name evidence="1" type="ORF">OCBIM_22028249mg</name>
</gene>
<dbReference type="EMBL" id="KQ415659">
    <property type="protein sequence ID" value="KOG01107.1"/>
    <property type="molecule type" value="Genomic_DNA"/>
</dbReference>
<proteinExistence type="predicted"/>
<name>A0A0L8IHX6_OCTBM</name>
<protein>
    <submittedName>
        <fullName evidence="1">Uncharacterized protein</fullName>
    </submittedName>
</protein>
<dbReference type="AlphaFoldDB" id="A0A0L8IHX6"/>
<sequence length="65" mass="7619">MTFTLGSKLSFSKILIQIQTECQRMLCFGKICSKIIHKFTNTLTKYCQNTVQTYMHIYDQIHAII</sequence>
<evidence type="ECO:0000313" key="1">
    <source>
        <dbReference type="EMBL" id="KOG01107.1"/>
    </source>
</evidence>
<accession>A0A0L8IHX6</accession>
<organism evidence="1">
    <name type="scientific">Octopus bimaculoides</name>
    <name type="common">California two-spotted octopus</name>
    <dbReference type="NCBI Taxonomy" id="37653"/>
    <lineage>
        <taxon>Eukaryota</taxon>
        <taxon>Metazoa</taxon>
        <taxon>Spiralia</taxon>
        <taxon>Lophotrochozoa</taxon>
        <taxon>Mollusca</taxon>
        <taxon>Cephalopoda</taxon>
        <taxon>Coleoidea</taxon>
        <taxon>Octopodiformes</taxon>
        <taxon>Octopoda</taxon>
        <taxon>Incirrata</taxon>
        <taxon>Octopodidae</taxon>
        <taxon>Octopus</taxon>
    </lineage>
</organism>